<evidence type="ECO:0000313" key="3">
    <source>
        <dbReference type="Proteomes" id="UP000076420"/>
    </source>
</evidence>
<sequence>MSKGPKIHEIFSNAGKNIAFTYENQETKQQIQLSKKKNAVSGPGMKKFGGYKPKILSGQNDFLSLQNDTPNVSLGLSGNSVSRTNQTLTKPKPWVIGDKNVPMVLAPLSSEEDNDSVDVNGNNHDNGHINDAPNDFGHLYNDQMRDVENSMRTQNIHSDTSTLISYSSDHDQGVDNPAASLMSIVDTLNAGEAPEKPPHINGNHHHPTVDLSHSNSVDVHVSEEVFIPAPDYDEEERTLDFTSEDTDDPDSPEGGQRNPKARPLSKVYDGEDFSQYLSDDDDNNVELRQKSNKNTLTRKSTSEAAKPKLNQKHLMFKQNTLGKNKRHSSGSVPGFNSVRHFSYADSKFGTKGRNTSKSMAFTELTDEGDVFLSANSQQGSYESFLRSRNGDVIPHHETSDSGLDMVEDGHLAQQRNKGDTLWKKMTYRFKHKSSKVN</sequence>
<name>A0A2C9LPX1_BIOGL</name>
<accession>A0A2C9LPX1</accession>
<dbReference type="KEGG" id="bgt:106058759"/>
<gene>
    <name evidence="2" type="primary">106058759</name>
</gene>
<feature type="region of interest" description="Disordered" evidence="1">
    <location>
        <begin position="289"/>
        <end position="310"/>
    </location>
</feature>
<reference evidence="2" key="1">
    <citation type="submission" date="2020-05" db="UniProtKB">
        <authorList>
            <consortium name="EnsemblMetazoa"/>
        </authorList>
    </citation>
    <scope>IDENTIFICATION</scope>
    <source>
        <strain evidence="2">BB02</strain>
    </source>
</reference>
<dbReference type="Proteomes" id="UP000076420">
    <property type="component" value="Unassembled WGS sequence"/>
</dbReference>
<evidence type="ECO:0000256" key="1">
    <source>
        <dbReference type="SAM" id="MobiDB-lite"/>
    </source>
</evidence>
<dbReference type="EnsemblMetazoa" id="BGLB033632-RA">
    <property type="protein sequence ID" value="BGLB033632-PA"/>
    <property type="gene ID" value="BGLB033632"/>
</dbReference>
<evidence type="ECO:0000313" key="2">
    <source>
        <dbReference type="EnsemblMetazoa" id="BGLB033632-PA"/>
    </source>
</evidence>
<feature type="region of interest" description="Disordered" evidence="1">
    <location>
        <begin position="226"/>
        <end position="266"/>
    </location>
</feature>
<feature type="compositionally biased region" description="Polar residues" evidence="1">
    <location>
        <begin position="292"/>
        <end position="303"/>
    </location>
</feature>
<dbReference type="AlphaFoldDB" id="A0A2C9LPX1"/>
<dbReference type="OrthoDB" id="6101177at2759"/>
<organism evidence="2 3">
    <name type="scientific">Biomphalaria glabrata</name>
    <name type="common">Bloodfluke planorb</name>
    <name type="synonym">Freshwater snail</name>
    <dbReference type="NCBI Taxonomy" id="6526"/>
    <lineage>
        <taxon>Eukaryota</taxon>
        <taxon>Metazoa</taxon>
        <taxon>Spiralia</taxon>
        <taxon>Lophotrochozoa</taxon>
        <taxon>Mollusca</taxon>
        <taxon>Gastropoda</taxon>
        <taxon>Heterobranchia</taxon>
        <taxon>Euthyneura</taxon>
        <taxon>Panpulmonata</taxon>
        <taxon>Hygrophila</taxon>
        <taxon>Lymnaeoidea</taxon>
        <taxon>Planorbidae</taxon>
        <taxon>Biomphalaria</taxon>
    </lineage>
</organism>
<proteinExistence type="predicted"/>
<feature type="region of interest" description="Disordered" evidence="1">
    <location>
        <begin position="191"/>
        <end position="212"/>
    </location>
</feature>
<dbReference type="VEuPathDB" id="VectorBase:BGLB033632"/>
<dbReference type="RefSeq" id="XP_013071711.2">
    <property type="nucleotide sequence ID" value="XM_013216257.2"/>
</dbReference>
<feature type="compositionally biased region" description="Acidic residues" evidence="1">
    <location>
        <begin position="231"/>
        <end position="251"/>
    </location>
</feature>
<dbReference type="VEuPathDB" id="VectorBase:BGLAX_046190"/>
<protein>
    <submittedName>
        <fullName evidence="2">Uncharacterized protein</fullName>
    </submittedName>
</protein>